<dbReference type="WBParaSite" id="PDA_v2.g4840.t1">
    <property type="protein sequence ID" value="PDA_v2.g4840.t1"/>
    <property type="gene ID" value="PDA_v2.g4840"/>
</dbReference>
<feature type="chain" id="PRO_5037663468" evidence="2">
    <location>
        <begin position="19"/>
        <end position="176"/>
    </location>
</feature>
<protein>
    <submittedName>
        <fullName evidence="4">Uncharacterized protein</fullName>
    </submittedName>
</protein>
<organism evidence="3 4">
    <name type="scientific">Panagrolaimus davidi</name>
    <dbReference type="NCBI Taxonomy" id="227884"/>
    <lineage>
        <taxon>Eukaryota</taxon>
        <taxon>Metazoa</taxon>
        <taxon>Ecdysozoa</taxon>
        <taxon>Nematoda</taxon>
        <taxon>Chromadorea</taxon>
        <taxon>Rhabditida</taxon>
        <taxon>Tylenchina</taxon>
        <taxon>Panagrolaimomorpha</taxon>
        <taxon>Panagrolaimoidea</taxon>
        <taxon>Panagrolaimidae</taxon>
        <taxon>Panagrolaimus</taxon>
    </lineage>
</organism>
<dbReference type="AlphaFoldDB" id="A0A914QMJ8"/>
<evidence type="ECO:0000256" key="1">
    <source>
        <dbReference type="SAM" id="Phobius"/>
    </source>
</evidence>
<keyword evidence="3" id="KW-1185">Reference proteome</keyword>
<keyword evidence="1" id="KW-1133">Transmembrane helix</keyword>
<evidence type="ECO:0000313" key="4">
    <source>
        <dbReference type="WBParaSite" id="PDA_v2.g4840.t1"/>
    </source>
</evidence>
<name>A0A914QMJ8_9BILA</name>
<proteinExistence type="predicted"/>
<evidence type="ECO:0000256" key="2">
    <source>
        <dbReference type="SAM" id="SignalP"/>
    </source>
</evidence>
<keyword evidence="1" id="KW-0472">Membrane</keyword>
<keyword evidence="1" id="KW-0812">Transmembrane</keyword>
<evidence type="ECO:0000313" key="3">
    <source>
        <dbReference type="Proteomes" id="UP000887578"/>
    </source>
</evidence>
<dbReference type="Proteomes" id="UP000887578">
    <property type="component" value="Unplaced"/>
</dbReference>
<feature type="transmembrane region" description="Helical" evidence="1">
    <location>
        <begin position="156"/>
        <end position="174"/>
    </location>
</feature>
<sequence length="176" mass="20693">MLEILWIFLIFLFIPTRGHTEQGRECLIYQSVRDQNVGYEFLRRSRGGNVRRTANGDIAYVCAGCMNAQTRLRKEGAPIPPLRQIGFGDNGRFTTDPDQHHHFCDPVPWDELERRQLYRKVKEEVRGKDFSSSQAVGMLNQAIAEKRMNRAERQQFNFFYFYLFVLLLLIYCFTSL</sequence>
<reference evidence="4" key="1">
    <citation type="submission" date="2022-11" db="UniProtKB">
        <authorList>
            <consortium name="WormBaseParasite"/>
        </authorList>
    </citation>
    <scope>IDENTIFICATION</scope>
</reference>
<accession>A0A914QMJ8</accession>
<keyword evidence="2" id="KW-0732">Signal</keyword>
<feature type="signal peptide" evidence="2">
    <location>
        <begin position="1"/>
        <end position="18"/>
    </location>
</feature>